<name>A0A6S4PDR8_9CAUD</name>
<protein>
    <submittedName>
        <fullName evidence="1">Uncharacterized protein</fullName>
    </submittedName>
</protein>
<keyword evidence="2" id="KW-1185">Reference proteome</keyword>
<sequence>MFKITALLCVMAVNGQDLCLEGDIPLAQPINSERQCYETIHNITMVTIEEFNRRNIHLGMKCMQLGEQA</sequence>
<dbReference type="KEGG" id="vg:55412484"/>
<evidence type="ECO:0000313" key="2">
    <source>
        <dbReference type="Proteomes" id="UP000504827"/>
    </source>
</evidence>
<dbReference type="GeneID" id="55412484"/>
<dbReference type="Proteomes" id="UP000504827">
    <property type="component" value="Segment"/>
</dbReference>
<evidence type="ECO:0000313" key="1">
    <source>
        <dbReference type="EMBL" id="BAQ94168.1"/>
    </source>
</evidence>
<reference evidence="1 2" key="1">
    <citation type="journal article" date="2013" name="PLoS Genet.">
        <title>Expanding the Marine Virosphere Using Metagenomics.</title>
        <authorList>
            <person name="Mizuno C.M."/>
            <person name="Rodriguez-Valera F."/>
            <person name="Kimes N.E."/>
            <person name="Ghai R."/>
        </authorList>
    </citation>
    <scope>NUCLEOTIDE SEQUENCE [LARGE SCALE GENOMIC DNA]</scope>
    <source>
        <strain evidence="1">UvMED-CGR-U-MedDCM-OCT-S35-C6</strain>
    </source>
</reference>
<dbReference type="EMBL" id="AP013542">
    <property type="protein sequence ID" value="BAQ94168.1"/>
    <property type="molecule type" value="Genomic_DNA"/>
</dbReference>
<organism evidence="1 2">
    <name type="scientific">uncultured phage_MedDCM-OCT-S35-C6</name>
    <dbReference type="NCBI Taxonomy" id="2741075"/>
    <lineage>
        <taxon>Viruses</taxon>
        <taxon>Duplodnaviria</taxon>
        <taxon>Heunggongvirae</taxon>
        <taxon>Uroviricota</taxon>
        <taxon>Caudoviricetes</taxon>
        <taxon>Autographivirales</taxon>
        <taxon>Pelagivirus</taxon>
        <taxon>Pelagivirus S35C6</taxon>
    </lineage>
</organism>
<dbReference type="RefSeq" id="YP_010761254.1">
    <property type="nucleotide sequence ID" value="NC_047702.1"/>
</dbReference>
<accession>A0A6S4PDR8</accession>
<proteinExistence type="predicted"/>